<accession>A0ABU3PCE4</accession>
<dbReference type="InterPro" id="IPR013830">
    <property type="entry name" value="SGNH_hydro"/>
</dbReference>
<dbReference type="SUPFAM" id="SSF52266">
    <property type="entry name" value="SGNH hydrolase"/>
    <property type="match status" value="1"/>
</dbReference>
<sequence>MLAVAKLLLAPLLLWQGRQVRRQALRLPEAAGPRSGMVGSGELRLRLLIVGDSSGAGVGAPTQDLALAGRLSAALAERLQGRVHWQLLAQTGHRSADALTQLSQAELEPADVMITALGVNDVVSQVSPGRWTAQLAQLHELAQARAGVRWTLHSAVPPMHLFPLLPQPLRWLLGAHALRMNRALAKQVVGSRDRAMQALPAHLHGSQAVGLMAEDGFHPGPAGYQAWAEALADRITRDFKSH</sequence>
<reference evidence="2" key="1">
    <citation type="submission" date="2023-09" db="EMBL/GenBank/DDBJ databases">
        <title>Paucibacter sp. APW11 Genome sequencing and assembly.</title>
        <authorList>
            <person name="Kim I."/>
        </authorList>
    </citation>
    <scope>NUCLEOTIDE SEQUENCE</scope>
    <source>
        <strain evidence="2">APW11</strain>
    </source>
</reference>
<organism evidence="2 3">
    <name type="scientific">Roseateles aquae</name>
    <dbReference type="NCBI Taxonomy" id="3077235"/>
    <lineage>
        <taxon>Bacteria</taxon>
        <taxon>Pseudomonadati</taxon>
        <taxon>Pseudomonadota</taxon>
        <taxon>Betaproteobacteria</taxon>
        <taxon>Burkholderiales</taxon>
        <taxon>Sphaerotilaceae</taxon>
        <taxon>Roseateles</taxon>
    </lineage>
</organism>
<feature type="domain" description="SGNH hydrolase-type esterase" evidence="1">
    <location>
        <begin position="50"/>
        <end position="226"/>
    </location>
</feature>
<evidence type="ECO:0000259" key="1">
    <source>
        <dbReference type="Pfam" id="PF13472"/>
    </source>
</evidence>
<keyword evidence="2" id="KW-0378">Hydrolase</keyword>
<proteinExistence type="predicted"/>
<dbReference type="Pfam" id="PF13472">
    <property type="entry name" value="Lipase_GDSL_2"/>
    <property type="match status" value="1"/>
</dbReference>
<keyword evidence="3" id="KW-1185">Reference proteome</keyword>
<name>A0ABU3PCE4_9BURK</name>
<evidence type="ECO:0000313" key="2">
    <source>
        <dbReference type="EMBL" id="MDT9000239.1"/>
    </source>
</evidence>
<comment type="caution">
    <text evidence="2">The sequence shown here is derived from an EMBL/GenBank/DDBJ whole genome shotgun (WGS) entry which is preliminary data.</text>
</comment>
<dbReference type="Gene3D" id="3.40.50.1110">
    <property type="entry name" value="SGNH hydrolase"/>
    <property type="match status" value="1"/>
</dbReference>
<evidence type="ECO:0000313" key="3">
    <source>
        <dbReference type="Proteomes" id="UP001246372"/>
    </source>
</evidence>
<dbReference type="EMBL" id="JAVXZY010000005">
    <property type="protein sequence ID" value="MDT9000239.1"/>
    <property type="molecule type" value="Genomic_DNA"/>
</dbReference>
<dbReference type="RefSeq" id="WP_315650799.1">
    <property type="nucleotide sequence ID" value="NZ_JAVXZY010000005.1"/>
</dbReference>
<dbReference type="InterPro" id="IPR036514">
    <property type="entry name" value="SGNH_hydro_sf"/>
</dbReference>
<protein>
    <submittedName>
        <fullName evidence="2">SGNH/GDSL hydrolase family protein</fullName>
    </submittedName>
</protein>
<gene>
    <name evidence="2" type="ORF">RQP53_13275</name>
</gene>
<dbReference type="CDD" id="cd01836">
    <property type="entry name" value="FeeA_FeeB_like"/>
    <property type="match status" value="1"/>
</dbReference>
<dbReference type="Proteomes" id="UP001246372">
    <property type="component" value="Unassembled WGS sequence"/>
</dbReference>
<dbReference type="GO" id="GO:0016787">
    <property type="term" value="F:hydrolase activity"/>
    <property type="evidence" value="ECO:0007669"/>
    <property type="project" value="UniProtKB-KW"/>
</dbReference>